<sequence length="34" mass="3859">MASTGDHVASPRLVMFKNVAWQLQERFPATSRRA</sequence>
<dbReference type="EMBL" id="LXQA010664865">
    <property type="protein sequence ID" value="MCI64869.1"/>
    <property type="molecule type" value="Genomic_DNA"/>
</dbReference>
<organism evidence="1 2">
    <name type="scientific">Trifolium medium</name>
    <dbReference type="NCBI Taxonomy" id="97028"/>
    <lineage>
        <taxon>Eukaryota</taxon>
        <taxon>Viridiplantae</taxon>
        <taxon>Streptophyta</taxon>
        <taxon>Embryophyta</taxon>
        <taxon>Tracheophyta</taxon>
        <taxon>Spermatophyta</taxon>
        <taxon>Magnoliopsida</taxon>
        <taxon>eudicotyledons</taxon>
        <taxon>Gunneridae</taxon>
        <taxon>Pentapetalae</taxon>
        <taxon>rosids</taxon>
        <taxon>fabids</taxon>
        <taxon>Fabales</taxon>
        <taxon>Fabaceae</taxon>
        <taxon>Papilionoideae</taxon>
        <taxon>50 kb inversion clade</taxon>
        <taxon>NPAAA clade</taxon>
        <taxon>Hologalegina</taxon>
        <taxon>IRL clade</taxon>
        <taxon>Trifolieae</taxon>
        <taxon>Trifolium</taxon>
    </lineage>
</organism>
<accession>A0A392TV94</accession>
<proteinExistence type="predicted"/>
<keyword evidence="2" id="KW-1185">Reference proteome</keyword>
<evidence type="ECO:0000313" key="1">
    <source>
        <dbReference type="EMBL" id="MCI64869.1"/>
    </source>
</evidence>
<name>A0A392TV94_9FABA</name>
<evidence type="ECO:0000313" key="2">
    <source>
        <dbReference type="Proteomes" id="UP000265520"/>
    </source>
</evidence>
<feature type="non-terminal residue" evidence="1">
    <location>
        <position position="34"/>
    </location>
</feature>
<dbReference type="AlphaFoldDB" id="A0A392TV94"/>
<protein>
    <submittedName>
        <fullName evidence="1">Uncharacterized protein</fullName>
    </submittedName>
</protein>
<reference evidence="1 2" key="1">
    <citation type="journal article" date="2018" name="Front. Plant Sci.">
        <title>Red Clover (Trifolium pratense) and Zigzag Clover (T. medium) - A Picture of Genomic Similarities and Differences.</title>
        <authorList>
            <person name="Dluhosova J."/>
            <person name="Istvanek J."/>
            <person name="Nedelnik J."/>
            <person name="Repkova J."/>
        </authorList>
    </citation>
    <scope>NUCLEOTIDE SEQUENCE [LARGE SCALE GENOMIC DNA]</scope>
    <source>
        <strain evidence="2">cv. 10/8</strain>
        <tissue evidence="1">Leaf</tissue>
    </source>
</reference>
<dbReference type="Proteomes" id="UP000265520">
    <property type="component" value="Unassembled WGS sequence"/>
</dbReference>
<comment type="caution">
    <text evidence="1">The sequence shown here is derived from an EMBL/GenBank/DDBJ whole genome shotgun (WGS) entry which is preliminary data.</text>
</comment>